<evidence type="ECO:0000259" key="3">
    <source>
        <dbReference type="Pfam" id="PF13399"/>
    </source>
</evidence>
<dbReference type="SUPFAM" id="SSF48452">
    <property type="entry name" value="TPR-like"/>
    <property type="match status" value="1"/>
</dbReference>
<reference evidence="4 5" key="1">
    <citation type="submission" date="2015-06" db="EMBL/GenBank/DDBJ databases">
        <title>Draft genome sequencing of a biphenyl-degrading bacterium, Janthinobacterium lividum MEG1.</title>
        <authorList>
            <person name="Shimodaira J."/>
            <person name="Hatta T."/>
        </authorList>
    </citation>
    <scope>NUCLEOTIDE SEQUENCE [LARGE SCALE GENOMIC DNA]</scope>
    <source>
        <strain evidence="4 5">MEG1</strain>
    </source>
</reference>
<sequence>MSMPVRLFSLLLLLCLLQGCASAPAVPKWNMQAVQRISHSAGQNAVTYFELGKFYQARGQLVLAAEAFAASIALDPQQLAARNALAVLDARQGRLERAATALLVLVRDFPEAAQPLNNLGYVYYLQGELAQASSMLEQAMARDGGTALARNNLQLVQAAQLALVPAAPAAPAVALAPEALAEIEIINGNGIRGMAAQMRLRVQARGMAVSRLRNQPGFRQERSQILYAPGHARQAGALRLALAQRGEAMQLVAVASQGRGAGIRLILGRDQA</sequence>
<dbReference type="InterPro" id="IPR019734">
    <property type="entry name" value="TPR_rpt"/>
</dbReference>
<keyword evidence="2" id="KW-0732">Signal</keyword>
<accession>A0A1S1U4I8</accession>
<evidence type="ECO:0000256" key="2">
    <source>
        <dbReference type="SAM" id="SignalP"/>
    </source>
</evidence>
<organism evidence="4 5">
    <name type="scientific">Janthinobacterium lividum</name>
    <dbReference type="NCBI Taxonomy" id="29581"/>
    <lineage>
        <taxon>Bacteria</taxon>
        <taxon>Pseudomonadati</taxon>
        <taxon>Pseudomonadota</taxon>
        <taxon>Betaproteobacteria</taxon>
        <taxon>Burkholderiales</taxon>
        <taxon>Oxalobacteraceae</taxon>
        <taxon>Janthinobacterium</taxon>
    </lineage>
</organism>
<feature type="repeat" description="TPR" evidence="1">
    <location>
        <begin position="45"/>
        <end position="78"/>
    </location>
</feature>
<dbReference type="RefSeq" id="WP_071078597.1">
    <property type="nucleotide sequence ID" value="NZ_LFKP01000010.1"/>
</dbReference>
<comment type="caution">
    <text evidence="4">The sequence shown here is derived from an EMBL/GenBank/DDBJ whole genome shotgun (WGS) entry which is preliminary data.</text>
</comment>
<dbReference type="InterPro" id="IPR011990">
    <property type="entry name" value="TPR-like_helical_dom_sf"/>
</dbReference>
<gene>
    <name evidence="4" type="ORF">AKG95_19580</name>
</gene>
<dbReference type="EMBL" id="LFKP01000010">
    <property type="protein sequence ID" value="OHV95377.1"/>
    <property type="molecule type" value="Genomic_DNA"/>
</dbReference>
<dbReference type="PROSITE" id="PS51257">
    <property type="entry name" value="PROKAR_LIPOPROTEIN"/>
    <property type="match status" value="1"/>
</dbReference>
<dbReference type="Proteomes" id="UP000179840">
    <property type="component" value="Unassembled WGS sequence"/>
</dbReference>
<feature type="domain" description="LytR/CpsA/Psr regulator C-terminal" evidence="3">
    <location>
        <begin position="182"/>
        <end position="270"/>
    </location>
</feature>
<keyword evidence="1" id="KW-0802">TPR repeat</keyword>
<evidence type="ECO:0000313" key="5">
    <source>
        <dbReference type="Proteomes" id="UP000179840"/>
    </source>
</evidence>
<dbReference type="InterPro" id="IPR027381">
    <property type="entry name" value="LytR/CpsA/Psr_C"/>
</dbReference>
<dbReference type="Gene3D" id="1.25.40.10">
    <property type="entry name" value="Tetratricopeptide repeat domain"/>
    <property type="match status" value="1"/>
</dbReference>
<evidence type="ECO:0000313" key="4">
    <source>
        <dbReference type="EMBL" id="OHV95377.1"/>
    </source>
</evidence>
<feature type="signal peptide" evidence="2">
    <location>
        <begin position="1"/>
        <end position="25"/>
    </location>
</feature>
<dbReference type="Gene3D" id="3.30.70.2390">
    <property type="match status" value="1"/>
</dbReference>
<dbReference type="PROSITE" id="PS50005">
    <property type="entry name" value="TPR"/>
    <property type="match status" value="1"/>
</dbReference>
<dbReference type="AlphaFoldDB" id="A0A1S1U4I8"/>
<name>A0A1S1U4I8_9BURK</name>
<evidence type="ECO:0000256" key="1">
    <source>
        <dbReference type="PROSITE-ProRule" id="PRU00339"/>
    </source>
</evidence>
<protein>
    <recommendedName>
        <fullName evidence="3">LytR/CpsA/Psr regulator C-terminal domain-containing protein</fullName>
    </recommendedName>
</protein>
<proteinExistence type="predicted"/>
<feature type="chain" id="PRO_5010309547" description="LytR/CpsA/Psr regulator C-terminal domain-containing protein" evidence="2">
    <location>
        <begin position="26"/>
        <end position="272"/>
    </location>
</feature>
<dbReference type="SMART" id="SM00028">
    <property type="entry name" value="TPR"/>
    <property type="match status" value="2"/>
</dbReference>
<dbReference type="Pfam" id="PF13399">
    <property type="entry name" value="LytR_C"/>
    <property type="match status" value="1"/>
</dbReference>